<sequence>MYNVNFTLNFTCLLACFFFFFSSWRQSLALVAQVGAQWRHYLGSLQPLPLGFKRFSCLSLPSSWDYRCPPPCLANFCIFSRDRVLPC</sequence>
<reference evidence="1 2" key="1">
    <citation type="submission" date="2013-03" db="EMBL/GenBank/DDBJ databases">
        <authorList>
            <person name="Warren W."/>
            <person name="Wilson R.K."/>
        </authorList>
    </citation>
    <scope>NUCLEOTIDE SEQUENCE</scope>
</reference>
<organism evidence="1 2">
    <name type="scientific">Macaca fascicularis</name>
    <name type="common">Crab-eating macaque</name>
    <name type="synonym">Cynomolgus monkey</name>
    <dbReference type="NCBI Taxonomy" id="9541"/>
    <lineage>
        <taxon>Eukaryota</taxon>
        <taxon>Metazoa</taxon>
        <taxon>Chordata</taxon>
        <taxon>Craniata</taxon>
        <taxon>Vertebrata</taxon>
        <taxon>Euteleostomi</taxon>
        <taxon>Mammalia</taxon>
        <taxon>Eutheria</taxon>
        <taxon>Euarchontoglires</taxon>
        <taxon>Primates</taxon>
        <taxon>Haplorrhini</taxon>
        <taxon>Catarrhini</taxon>
        <taxon>Cercopithecidae</taxon>
        <taxon>Cercopithecinae</taxon>
        <taxon>Macaca</taxon>
    </lineage>
</organism>
<evidence type="ECO:0000313" key="1">
    <source>
        <dbReference type="Ensembl" id="ENSMFAP00000052483.1"/>
    </source>
</evidence>
<proteinExistence type="predicted"/>
<dbReference type="PANTHER" id="PTHR46254">
    <property type="entry name" value="PROTEIN GVQW1-RELATED"/>
    <property type="match status" value="1"/>
</dbReference>
<reference evidence="1" key="3">
    <citation type="submission" date="2025-09" db="UniProtKB">
        <authorList>
            <consortium name="Ensembl"/>
        </authorList>
    </citation>
    <scope>IDENTIFICATION</scope>
</reference>
<protein>
    <submittedName>
        <fullName evidence="1">Uncharacterized protein</fullName>
    </submittedName>
</protein>
<dbReference type="Ensembl" id="ENSMFAT00000075778.1">
    <property type="protein sequence ID" value="ENSMFAP00000052483.1"/>
    <property type="gene ID" value="ENSMFAG00000052622.1"/>
</dbReference>
<keyword evidence="2" id="KW-1185">Reference proteome</keyword>
<name>A0A7N9ICE0_MACFA</name>
<reference evidence="1" key="2">
    <citation type="submission" date="2025-08" db="UniProtKB">
        <authorList>
            <consortium name="Ensembl"/>
        </authorList>
    </citation>
    <scope>IDENTIFICATION</scope>
</reference>
<dbReference type="Proteomes" id="UP000233100">
    <property type="component" value="Chromosome 12"/>
</dbReference>
<accession>A0A7N9ICE0</accession>
<evidence type="ECO:0000313" key="2">
    <source>
        <dbReference type="Proteomes" id="UP000233100"/>
    </source>
</evidence>
<dbReference type="AlphaFoldDB" id="A0A7N9ICE0"/>
<dbReference type="GeneTree" id="ENSGT00940000161627"/>